<reference evidence="3" key="1">
    <citation type="journal article" date="2014" name="BMC Genomics">
        <title>Genome characteristics reveal the impact of lichenization on lichen-forming fungus Endocarpon pusillum Hedwig (Verrucariales, Ascomycota).</title>
        <authorList>
            <person name="Wang Y.-Y."/>
            <person name="Liu B."/>
            <person name="Zhang X.-Y."/>
            <person name="Zhou Q.-M."/>
            <person name="Zhang T."/>
            <person name="Li H."/>
            <person name="Yu Y.-F."/>
            <person name="Zhang X.-L."/>
            <person name="Hao X.-Y."/>
            <person name="Wang M."/>
            <person name="Wang L."/>
            <person name="Wei J.-C."/>
        </authorList>
    </citation>
    <scope>NUCLEOTIDE SEQUENCE [LARGE SCALE GENOMIC DNA]</scope>
    <source>
        <strain evidence="3">Z07020 / HMAS-L-300199</strain>
    </source>
</reference>
<organism evidence="2 3">
    <name type="scientific">Endocarpon pusillum (strain Z07020 / HMAS-L-300199)</name>
    <name type="common">Lichen-forming fungus</name>
    <dbReference type="NCBI Taxonomy" id="1263415"/>
    <lineage>
        <taxon>Eukaryota</taxon>
        <taxon>Fungi</taxon>
        <taxon>Dikarya</taxon>
        <taxon>Ascomycota</taxon>
        <taxon>Pezizomycotina</taxon>
        <taxon>Eurotiomycetes</taxon>
        <taxon>Chaetothyriomycetidae</taxon>
        <taxon>Verrucariales</taxon>
        <taxon>Verrucariaceae</taxon>
        <taxon>Endocarpon</taxon>
    </lineage>
</organism>
<keyword evidence="3" id="KW-1185">Reference proteome</keyword>
<dbReference type="EMBL" id="KE721317">
    <property type="protein sequence ID" value="ERF70420.1"/>
    <property type="molecule type" value="Genomic_DNA"/>
</dbReference>
<dbReference type="RefSeq" id="XP_007803878.1">
    <property type="nucleotide sequence ID" value="XM_007805687.1"/>
</dbReference>
<accession>U1HJK4</accession>
<feature type="compositionally biased region" description="Basic and acidic residues" evidence="1">
    <location>
        <begin position="24"/>
        <end position="33"/>
    </location>
</feature>
<evidence type="ECO:0000256" key="1">
    <source>
        <dbReference type="SAM" id="MobiDB-lite"/>
    </source>
</evidence>
<evidence type="ECO:0000313" key="3">
    <source>
        <dbReference type="Proteomes" id="UP000019373"/>
    </source>
</evidence>
<sequence length="327" mass="36730">MRPCTTSGSSNAAAVQQMLEDALRIDDDGEVNRGEGTTYHSSETLEPEEFIQPDSMLVKPDQSTPESDSLLIPYENFTGAILGSSFRFLGLDRSENHGDVYLLERLSPSDNKYEAKAYILHGIPQKLYKYRIRNLKRLAGNCSFVCSVNQQGRKFVVNRRPKTVPAYPTPPSQLGAMGRRGTPEFQKAFPKLPKPGRPADCSFCVSFDLVPSKESLANHLEARIQTSEPTSRTKTDSLVDSIEQHLQTKEVQSLLPPGGSELLKTALRATFASIAIDFSLVQNSEATKPKVERTWRQMESRRIRQWRSRVKKRAEKRLEKGVEDGNQ</sequence>
<dbReference type="OrthoDB" id="5430450at2759"/>
<dbReference type="AlphaFoldDB" id="U1HJK4"/>
<dbReference type="Proteomes" id="UP000019373">
    <property type="component" value="Unassembled WGS sequence"/>
</dbReference>
<dbReference type="GeneID" id="19239652"/>
<proteinExistence type="predicted"/>
<dbReference type="HOGENOM" id="CLU_850002_0_0_1"/>
<feature type="region of interest" description="Disordered" evidence="1">
    <location>
        <begin position="24"/>
        <end position="46"/>
    </location>
</feature>
<name>U1HJK4_ENDPU</name>
<evidence type="ECO:0000313" key="2">
    <source>
        <dbReference type="EMBL" id="ERF70420.1"/>
    </source>
</evidence>
<protein>
    <submittedName>
        <fullName evidence="2">Uncharacterized protein</fullName>
    </submittedName>
</protein>
<dbReference type="eggNOG" id="ENOG502T5JT">
    <property type="taxonomic scope" value="Eukaryota"/>
</dbReference>
<gene>
    <name evidence="2" type="ORF">EPUS_04698</name>
</gene>